<gene>
    <name evidence="1" type="ORF">KUA55_05615</name>
</gene>
<organism evidence="1 2">
    <name type="scientific">Enterococcus alishanensis</name>
    <dbReference type="NCBI Taxonomy" id="1303817"/>
    <lineage>
        <taxon>Bacteria</taxon>
        <taxon>Bacillati</taxon>
        <taxon>Bacillota</taxon>
        <taxon>Bacilli</taxon>
        <taxon>Lactobacillales</taxon>
        <taxon>Enterococcaceae</taxon>
        <taxon>Enterococcus</taxon>
    </lineage>
</organism>
<dbReference type="PANTHER" id="PTHR37943:SF1">
    <property type="entry name" value="PROTEIN VES"/>
    <property type="match status" value="1"/>
</dbReference>
<dbReference type="PANTHER" id="PTHR37943">
    <property type="entry name" value="PROTEIN VES"/>
    <property type="match status" value="1"/>
</dbReference>
<dbReference type="Proteomes" id="UP000774130">
    <property type="component" value="Unassembled WGS sequence"/>
</dbReference>
<dbReference type="RefSeq" id="WP_218325203.1">
    <property type="nucleotide sequence ID" value="NZ_JAHUZB010000002.1"/>
</dbReference>
<sequence>MNITYLKENKYHISLWSSGQTTEIVLSPENGQYLLDEFDYRISSATIETETSTFTSLPGYKRLLMLLAGKVKLEQENNEVRLDPFQVFAFNGSVSTKSFGQCIDFNLIYRDSMRGLMKPLVTNETYLLPKAESLLYCIEDCKIVINNIEYFVSKSDSLRLTEVKRPVELSILGEEKRVSLVNASCSL</sequence>
<name>A0ABS6TB74_9ENTE</name>
<dbReference type="InterPro" id="IPR010282">
    <property type="entry name" value="Uncharacterised_HutD/Ves"/>
</dbReference>
<accession>A0ABS6TB74</accession>
<proteinExistence type="predicted"/>
<dbReference type="Pfam" id="PF05962">
    <property type="entry name" value="HutD"/>
    <property type="match status" value="1"/>
</dbReference>
<keyword evidence="2" id="KW-1185">Reference proteome</keyword>
<dbReference type="EMBL" id="JAHUZB010000002">
    <property type="protein sequence ID" value="MBV7390151.1"/>
    <property type="molecule type" value="Genomic_DNA"/>
</dbReference>
<evidence type="ECO:0000313" key="1">
    <source>
        <dbReference type="EMBL" id="MBV7390151.1"/>
    </source>
</evidence>
<comment type="caution">
    <text evidence="1">The sequence shown here is derived from an EMBL/GenBank/DDBJ whole genome shotgun (WGS) entry which is preliminary data.</text>
</comment>
<reference evidence="1 2" key="1">
    <citation type="submission" date="2021-06" db="EMBL/GenBank/DDBJ databases">
        <title>Enterococcus alishanensis sp. nov., a novel lactic acid bacterium isolated from fresh coffee beans.</title>
        <authorList>
            <person name="Chen Y.-S."/>
        </authorList>
    </citation>
    <scope>NUCLEOTIDE SEQUENCE [LARGE SCALE GENOMIC DNA]</scope>
    <source>
        <strain evidence="1 2">ALS3</strain>
    </source>
</reference>
<evidence type="ECO:0000313" key="2">
    <source>
        <dbReference type="Proteomes" id="UP000774130"/>
    </source>
</evidence>
<protein>
    <submittedName>
        <fullName evidence="1">HutD family protein</fullName>
    </submittedName>
</protein>